<keyword evidence="3" id="KW-1185">Reference proteome</keyword>
<keyword evidence="2" id="KW-0614">Plasmid</keyword>
<reference evidence="2" key="1">
    <citation type="submission" date="2022-06" db="EMBL/GenBank/DDBJ databases">
        <title>Diverse halophilic archaea isolated from saline environments.</title>
        <authorList>
            <person name="Cui H.-L."/>
        </authorList>
    </citation>
    <scope>NUCLEOTIDE SEQUENCE</scope>
    <source>
        <strain evidence="2">WLHS1</strain>
        <plasmid evidence="2">unnamed2</plasmid>
    </source>
</reference>
<evidence type="ECO:0000313" key="2">
    <source>
        <dbReference type="EMBL" id="UTF55865.1"/>
    </source>
</evidence>
<dbReference type="Pfam" id="PF07799">
    <property type="entry name" value="DUF1643"/>
    <property type="match status" value="1"/>
</dbReference>
<proteinExistence type="predicted"/>
<evidence type="ECO:0000256" key="1">
    <source>
        <dbReference type="SAM" id="MobiDB-lite"/>
    </source>
</evidence>
<gene>
    <name evidence="2" type="ORF">NGM29_20495</name>
</gene>
<dbReference type="KEGG" id="sawl:NGM29_20495"/>
<feature type="compositionally biased region" description="Basic and acidic residues" evidence="1">
    <location>
        <begin position="13"/>
        <end position="26"/>
    </location>
</feature>
<organism evidence="2 3">
    <name type="scientific">Natronosalvus rutilus</name>
    <dbReference type="NCBI Taxonomy" id="2953753"/>
    <lineage>
        <taxon>Archaea</taxon>
        <taxon>Methanobacteriati</taxon>
        <taxon>Methanobacteriota</taxon>
        <taxon>Stenosarchaea group</taxon>
        <taxon>Halobacteria</taxon>
        <taxon>Halobacteriales</taxon>
        <taxon>Natrialbaceae</taxon>
        <taxon>Natronosalvus</taxon>
    </lineage>
</organism>
<evidence type="ECO:0000313" key="3">
    <source>
        <dbReference type="Proteomes" id="UP001056855"/>
    </source>
</evidence>
<name>A0A9E7NF49_9EURY</name>
<dbReference type="InterPro" id="IPR012441">
    <property type="entry name" value="DUF1643"/>
</dbReference>
<geneLocation type="plasmid" evidence="2 3">
    <name>unnamed2</name>
</geneLocation>
<dbReference type="EMBL" id="CP100357">
    <property type="protein sequence ID" value="UTF55865.1"/>
    <property type="molecule type" value="Genomic_DNA"/>
</dbReference>
<accession>A0A9E7NF49</accession>
<protein>
    <submittedName>
        <fullName evidence="2">DUF1643 domain-containing protein</fullName>
    </submittedName>
</protein>
<dbReference type="Proteomes" id="UP001056855">
    <property type="component" value="Plasmid unnamed2"/>
</dbReference>
<feature type="region of interest" description="Disordered" evidence="1">
    <location>
        <begin position="1"/>
        <end position="26"/>
    </location>
</feature>
<dbReference type="AlphaFoldDB" id="A0A9E7NF49"/>
<sequence length="97" mass="10328">MNLFALRSPNPDALRETADPVGPKNDDHLQAVCEEAEMVVIARGANGSLQGRASEVAGLLAGDFHALDTTKADHPVHPLYQPADADLIPWSADDLES</sequence>